<protein>
    <submittedName>
        <fullName evidence="2">Methyltransferase type 11</fullName>
    </submittedName>
</protein>
<proteinExistence type="predicted"/>
<dbReference type="AlphaFoldDB" id="F2L607"/>
<reference evidence="2 3" key="1">
    <citation type="journal article" date="2011" name="J. Bacteriol.">
        <title>Complete genome sequence of the thermoacidophilic crenarchaeon Thermoproteus uzoniensis 768-20.</title>
        <authorList>
            <person name="Mardanov A.V."/>
            <person name="Gumerov V.M."/>
            <person name="Beletsky A.V."/>
            <person name="Prokofeva M.I."/>
            <person name="Bonch-Osmolovskaya E.A."/>
            <person name="Ravin N.V."/>
            <person name="Skryabin K.G."/>
        </authorList>
    </citation>
    <scope>NUCLEOTIDE SEQUENCE [LARGE SCALE GENOMIC DNA]</scope>
    <source>
        <strain evidence="2 3">768-20</strain>
    </source>
</reference>
<dbReference type="Pfam" id="PF08241">
    <property type="entry name" value="Methyltransf_11"/>
    <property type="match status" value="1"/>
</dbReference>
<evidence type="ECO:0000313" key="3">
    <source>
        <dbReference type="Proteomes" id="UP000008138"/>
    </source>
</evidence>
<dbReference type="eggNOG" id="arCOG05319">
    <property type="taxonomic scope" value="Archaea"/>
</dbReference>
<accession>F2L607</accession>
<reference key="2">
    <citation type="submission" date="2011-03" db="EMBL/GenBank/DDBJ databases">
        <title>Complete genome sequence of the thermoacidophilic crenarchaeon Thermoproteus uzoniensis 768-20.</title>
        <authorList>
            <person name="Mardanov A.V."/>
            <person name="Gumerov V.M."/>
            <person name="Beletsky A.V."/>
            <person name="Prokofeva M.I."/>
            <person name="Bonch-Osmolovskaya E.A."/>
            <person name="Ravin N.V."/>
            <person name="Skryabin K.G."/>
        </authorList>
    </citation>
    <scope>NUCLEOTIDE SEQUENCE</scope>
    <source>
        <strain>768-20</strain>
    </source>
</reference>
<dbReference type="RefSeq" id="WP_013679788.1">
    <property type="nucleotide sequence ID" value="NC_015315.1"/>
</dbReference>
<dbReference type="OrthoDB" id="30774at2157"/>
<dbReference type="InterPro" id="IPR013216">
    <property type="entry name" value="Methyltransf_11"/>
</dbReference>
<dbReference type="Proteomes" id="UP000008138">
    <property type="component" value="Chromosome"/>
</dbReference>
<dbReference type="GO" id="GO:0032259">
    <property type="term" value="P:methylation"/>
    <property type="evidence" value="ECO:0007669"/>
    <property type="project" value="UniProtKB-KW"/>
</dbReference>
<feature type="domain" description="Methyltransferase type 11" evidence="1">
    <location>
        <begin position="26"/>
        <end position="116"/>
    </location>
</feature>
<dbReference type="GeneID" id="10360501"/>
<keyword evidence="2" id="KW-0489">Methyltransferase</keyword>
<dbReference type="GO" id="GO:0008757">
    <property type="term" value="F:S-adenosylmethionine-dependent methyltransferase activity"/>
    <property type="evidence" value="ECO:0007669"/>
    <property type="project" value="InterPro"/>
</dbReference>
<dbReference type="STRING" id="999630.TUZN_0969"/>
<evidence type="ECO:0000313" key="2">
    <source>
        <dbReference type="EMBL" id="AEA12452.1"/>
    </source>
</evidence>
<dbReference type="Gene3D" id="3.40.50.150">
    <property type="entry name" value="Vaccinia Virus protein VP39"/>
    <property type="match status" value="1"/>
</dbReference>
<keyword evidence="3" id="KW-1185">Reference proteome</keyword>
<evidence type="ECO:0000259" key="1">
    <source>
        <dbReference type="Pfam" id="PF08241"/>
    </source>
</evidence>
<dbReference type="CDD" id="cd02440">
    <property type="entry name" value="AdoMet_MTases"/>
    <property type="match status" value="1"/>
</dbReference>
<dbReference type="PANTHER" id="PTHR43591">
    <property type="entry name" value="METHYLTRANSFERASE"/>
    <property type="match status" value="1"/>
</dbReference>
<name>F2L607_THEU7</name>
<dbReference type="HOGENOM" id="CLU_136007_0_0_2"/>
<dbReference type="InterPro" id="IPR029063">
    <property type="entry name" value="SAM-dependent_MTases_sf"/>
</dbReference>
<keyword evidence="2" id="KW-0808">Transferase</keyword>
<sequence>MRGARPQRGDDPFSDLDSYDIRGSVLDVGTGGGNVVRYLLSRGVSEIWSVDVDPWALSWAEREFKDAVRAGVLRLLRARAEELPFEDGRFDYVVSFAAVHHFSDVAAALSEMARVSRGLVLVYDWAPESAGLTNPHSARELAAAMEAAVEAGRRLGYSAERRGLWYKLVLVKGRLL</sequence>
<dbReference type="EMBL" id="CP002590">
    <property type="protein sequence ID" value="AEA12452.1"/>
    <property type="molecule type" value="Genomic_DNA"/>
</dbReference>
<gene>
    <name evidence="2" type="ordered locus">TUZN_0969</name>
</gene>
<dbReference type="KEGG" id="tuz:TUZN_0969"/>
<dbReference type="SUPFAM" id="SSF53335">
    <property type="entry name" value="S-adenosyl-L-methionine-dependent methyltransferases"/>
    <property type="match status" value="1"/>
</dbReference>
<organism evidence="2 3">
    <name type="scientific">Thermoproteus uzoniensis (strain 768-20)</name>
    <dbReference type="NCBI Taxonomy" id="999630"/>
    <lineage>
        <taxon>Archaea</taxon>
        <taxon>Thermoproteota</taxon>
        <taxon>Thermoprotei</taxon>
        <taxon>Thermoproteales</taxon>
        <taxon>Thermoproteaceae</taxon>
        <taxon>Thermoproteus</taxon>
    </lineage>
</organism>
<dbReference type="PANTHER" id="PTHR43591:SF110">
    <property type="entry name" value="RHODANESE DOMAIN-CONTAINING PROTEIN"/>
    <property type="match status" value="1"/>
</dbReference>